<name>A0A6A3IHI7_9STRA</name>
<feature type="compositionally biased region" description="Low complexity" evidence="1">
    <location>
        <begin position="1"/>
        <end position="16"/>
    </location>
</feature>
<dbReference type="EMBL" id="QXFU01002705">
    <property type="protein sequence ID" value="KAE8982476.1"/>
    <property type="molecule type" value="Genomic_DNA"/>
</dbReference>
<evidence type="ECO:0000313" key="2">
    <source>
        <dbReference type="EMBL" id="KAE8982476.1"/>
    </source>
</evidence>
<comment type="caution">
    <text evidence="2">The sequence shown here is derived from an EMBL/GenBank/DDBJ whole genome shotgun (WGS) entry which is preliminary data.</text>
</comment>
<organism evidence="2 3">
    <name type="scientific">Phytophthora rubi</name>
    <dbReference type="NCBI Taxonomy" id="129364"/>
    <lineage>
        <taxon>Eukaryota</taxon>
        <taxon>Sar</taxon>
        <taxon>Stramenopiles</taxon>
        <taxon>Oomycota</taxon>
        <taxon>Peronosporomycetes</taxon>
        <taxon>Peronosporales</taxon>
        <taxon>Peronosporaceae</taxon>
        <taxon>Phytophthora</taxon>
    </lineage>
</organism>
<reference evidence="2 3" key="1">
    <citation type="submission" date="2018-09" db="EMBL/GenBank/DDBJ databases">
        <title>Genomic investigation of the strawberry pathogen Phytophthora fragariae indicates pathogenicity is determined by transcriptional variation in three key races.</title>
        <authorList>
            <person name="Adams T.M."/>
            <person name="Armitage A.D."/>
            <person name="Sobczyk M.K."/>
            <person name="Bates H.J."/>
            <person name="Dunwell J.M."/>
            <person name="Nellist C.F."/>
            <person name="Harrison R.J."/>
        </authorList>
    </citation>
    <scope>NUCLEOTIDE SEQUENCE [LARGE SCALE GENOMIC DNA]</scope>
    <source>
        <strain evidence="2 3">SCRP324</strain>
    </source>
</reference>
<sequence>MDAMQSGDGAASASSGPETRGLRVHRQSFCGGDVHLDGDRNFVSVCRGVVEVFGSGGVFRLNTRPAITMCTLGDHRRLER</sequence>
<evidence type="ECO:0000313" key="3">
    <source>
        <dbReference type="Proteomes" id="UP000435112"/>
    </source>
</evidence>
<dbReference type="Proteomes" id="UP000435112">
    <property type="component" value="Unassembled WGS sequence"/>
</dbReference>
<dbReference type="AlphaFoldDB" id="A0A6A3IHI7"/>
<proteinExistence type="predicted"/>
<protein>
    <submittedName>
        <fullName evidence="2">Uncharacterized protein</fullName>
    </submittedName>
</protein>
<accession>A0A6A3IHI7</accession>
<evidence type="ECO:0000256" key="1">
    <source>
        <dbReference type="SAM" id="MobiDB-lite"/>
    </source>
</evidence>
<gene>
    <name evidence="2" type="ORF">PR002_g23520</name>
</gene>
<feature type="region of interest" description="Disordered" evidence="1">
    <location>
        <begin position="1"/>
        <end position="21"/>
    </location>
</feature>